<dbReference type="PANTHER" id="PTHR46244">
    <property type="entry name" value="PHOSPHOENOLPYRUVATE-PROTEIN PHOSPHOTRANSFERASE"/>
    <property type="match status" value="1"/>
</dbReference>
<accession>A0A432YU10</accession>
<keyword evidence="7" id="KW-0963">Cytoplasm</keyword>
<dbReference type="InterPro" id="IPR050499">
    <property type="entry name" value="PEP-utilizing_PTS_enzyme"/>
</dbReference>
<evidence type="ECO:0000256" key="6">
    <source>
        <dbReference type="ARBA" id="ARBA00022448"/>
    </source>
</evidence>
<dbReference type="Gene3D" id="3.50.30.10">
    <property type="entry name" value="Phosphohistidine domain"/>
    <property type="match status" value="1"/>
</dbReference>
<evidence type="ECO:0000256" key="2">
    <source>
        <dbReference type="ARBA" id="ARBA00001946"/>
    </source>
</evidence>
<dbReference type="EMBL" id="PIQA01000003">
    <property type="protein sequence ID" value="RUO66804.1"/>
    <property type="molecule type" value="Genomic_DNA"/>
</dbReference>
<dbReference type="InterPro" id="IPR006318">
    <property type="entry name" value="PTS_EI-like"/>
</dbReference>
<dbReference type="Pfam" id="PF02896">
    <property type="entry name" value="PEP-utilizers_C"/>
    <property type="match status" value="1"/>
</dbReference>
<evidence type="ECO:0000256" key="8">
    <source>
        <dbReference type="ARBA" id="ARBA00022597"/>
    </source>
</evidence>
<evidence type="ECO:0000313" key="15">
    <source>
        <dbReference type="EMBL" id="RUO66804.1"/>
    </source>
</evidence>
<proteinExistence type="inferred from homology"/>
<name>A0A432YU10_9GAMM</name>
<comment type="subcellular location">
    <subcellularLocation>
        <location evidence="3">Cytoplasm</location>
    </subcellularLocation>
</comment>
<keyword evidence="12" id="KW-0418">Kinase</keyword>
<dbReference type="SUPFAM" id="SSF47831">
    <property type="entry name" value="Enzyme I of the PEP:sugar phosphotransferase system HPr-binding (sub)domain"/>
    <property type="match status" value="1"/>
</dbReference>
<dbReference type="GO" id="GO:0005737">
    <property type="term" value="C:cytoplasm"/>
    <property type="evidence" value="ECO:0007669"/>
    <property type="project" value="UniProtKB-SubCell"/>
</dbReference>
<comment type="cofactor">
    <cofactor evidence="2">
        <name>Mg(2+)</name>
        <dbReference type="ChEBI" id="CHEBI:18420"/>
    </cofactor>
</comment>
<evidence type="ECO:0000256" key="10">
    <source>
        <dbReference type="ARBA" id="ARBA00022683"/>
    </source>
</evidence>
<evidence type="ECO:0000256" key="13">
    <source>
        <dbReference type="ARBA" id="ARBA00022842"/>
    </source>
</evidence>
<comment type="similarity">
    <text evidence="4">Belongs to the PEP-utilizing enzyme family.</text>
</comment>
<evidence type="ECO:0000256" key="5">
    <source>
        <dbReference type="ARBA" id="ARBA00012232"/>
    </source>
</evidence>
<dbReference type="SMART" id="SM00065">
    <property type="entry name" value="GAF"/>
    <property type="match status" value="1"/>
</dbReference>
<evidence type="ECO:0000259" key="14">
    <source>
        <dbReference type="SMART" id="SM00065"/>
    </source>
</evidence>
<comment type="caution">
    <text evidence="15">The sequence shown here is derived from an EMBL/GenBank/DDBJ whole genome shotgun (WGS) entry which is preliminary data.</text>
</comment>
<dbReference type="Pfam" id="PF05524">
    <property type="entry name" value="PEP-utilisers_N"/>
    <property type="match status" value="1"/>
</dbReference>
<dbReference type="GO" id="GO:0009401">
    <property type="term" value="P:phosphoenolpyruvate-dependent sugar phosphotransferase system"/>
    <property type="evidence" value="ECO:0007669"/>
    <property type="project" value="UniProtKB-KW"/>
</dbReference>
<keyword evidence="10" id="KW-0598">Phosphotransferase system</keyword>
<dbReference type="SUPFAM" id="SSF51621">
    <property type="entry name" value="Phosphoenolpyruvate/pyruvate domain"/>
    <property type="match status" value="1"/>
</dbReference>
<dbReference type="PROSITE" id="PS00742">
    <property type="entry name" value="PEP_ENZYMES_2"/>
    <property type="match status" value="1"/>
</dbReference>
<dbReference type="AlphaFoldDB" id="A0A432YU10"/>
<dbReference type="GO" id="GO:0046872">
    <property type="term" value="F:metal ion binding"/>
    <property type="evidence" value="ECO:0007669"/>
    <property type="project" value="UniProtKB-KW"/>
</dbReference>
<comment type="catalytic activity">
    <reaction evidence="1">
        <text>L-histidyl-[protein] + phosphoenolpyruvate = N(pros)-phospho-L-histidyl-[protein] + pyruvate</text>
        <dbReference type="Rhea" id="RHEA:23880"/>
        <dbReference type="Rhea" id="RHEA-COMP:9745"/>
        <dbReference type="Rhea" id="RHEA-COMP:9746"/>
        <dbReference type="ChEBI" id="CHEBI:15361"/>
        <dbReference type="ChEBI" id="CHEBI:29979"/>
        <dbReference type="ChEBI" id="CHEBI:58702"/>
        <dbReference type="ChEBI" id="CHEBI:64837"/>
        <dbReference type="EC" id="2.7.3.9"/>
    </reaction>
</comment>
<dbReference type="InterPro" id="IPR036618">
    <property type="entry name" value="PtsI_HPr-bd_sf"/>
</dbReference>
<evidence type="ECO:0000256" key="9">
    <source>
        <dbReference type="ARBA" id="ARBA00022679"/>
    </source>
</evidence>
<dbReference type="Gene3D" id="3.30.450.40">
    <property type="match status" value="1"/>
</dbReference>
<dbReference type="SUPFAM" id="SSF52009">
    <property type="entry name" value="Phosphohistidine domain"/>
    <property type="match status" value="1"/>
</dbReference>
<dbReference type="InterPro" id="IPR003018">
    <property type="entry name" value="GAF"/>
</dbReference>
<dbReference type="EC" id="2.7.3.9" evidence="5"/>
<protein>
    <recommendedName>
        <fullName evidence="5">phosphoenolpyruvate--protein phosphotransferase</fullName>
        <ecNumber evidence="5">2.7.3.9</ecNumber>
    </recommendedName>
</protein>
<dbReference type="InterPro" id="IPR023151">
    <property type="entry name" value="PEP_util_CS"/>
</dbReference>
<dbReference type="NCBIfam" id="TIGR01417">
    <property type="entry name" value="PTS_I_fam"/>
    <property type="match status" value="1"/>
</dbReference>
<dbReference type="InterPro" id="IPR000121">
    <property type="entry name" value="PEP_util_C"/>
</dbReference>
<keyword evidence="13" id="KW-0460">Magnesium</keyword>
<evidence type="ECO:0000256" key="4">
    <source>
        <dbReference type="ARBA" id="ARBA00007837"/>
    </source>
</evidence>
<evidence type="ECO:0000256" key="3">
    <source>
        <dbReference type="ARBA" id="ARBA00004496"/>
    </source>
</evidence>
<dbReference type="Gene3D" id="1.10.274.10">
    <property type="entry name" value="PtsI, HPr-binding domain"/>
    <property type="match status" value="1"/>
</dbReference>
<dbReference type="Pfam" id="PF00391">
    <property type="entry name" value="PEP-utilizers"/>
    <property type="match status" value="1"/>
</dbReference>
<dbReference type="InterPro" id="IPR008279">
    <property type="entry name" value="PEP-util_enz_mobile_dom"/>
</dbReference>
<keyword evidence="6" id="KW-0813">Transport</keyword>
<reference evidence="15 16" key="1">
    <citation type="journal article" date="2011" name="Front. Microbiol.">
        <title>Genomic signatures of strain selection and enhancement in Bacillus atrophaeus var. globigii, a historical biowarfare simulant.</title>
        <authorList>
            <person name="Gibbons H.S."/>
            <person name="Broomall S.M."/>
            <person name="McNew L.A."/>
            <person name="Daligault H."/>
            <person name="Chapman C."/>
            <person name="Bruce D."/>
            <person name="Karavis M."/>
            <person name="Krepps M."/>
            <person name="McGregor P.A."/>
            <person name="Hong C."/>
            <person name="Park K.H."/>
            <person name="Akmal A."/>
            <person name="Feldman A."/>
            <person name="Lin J.S."/>
            <person name="Chang W.E."/>
            <person name="Higgs B.W."/>
            <person name="Demirev P."/>
            <person name="Lindquist J."/>
            <person name="Liem A."/>
            <person name="Fochler E."/>
            <person name="Read T.D."/>
            <person name="Tapia R."/>
            <person name="Johnson S."/>
            <person name="Bishop-Lilly K.A."/>
            <person name="Detter C."/>
            <person name="Han C."/>
            <person name="Sozhamannan S."/>
            <person name="Rosenzweig C.N."/>
            <person name="Skowronski E.W."/>
        </authorList>
    </citation>
    <scope>NUCLEOTIDE SEQUENCE [LARGE SCALE GENOMIC DNA]</scope>
    <source>
        <strain evidence="15 16">TPS4-2</strain>
    </source>
</reference>
<keyword evidence="9" id="KW-0808">Transferase</keyword>
<feature type="domain" description="GAF" evidence="14">
    <location>
        <begin position="18"/>
        <end position="165"/>
    </location>
</feature>
<dbReference type="GO" id="GO:0016301">
    <property type="term" value="F:kinase activity"/>
    <property type="evidence" value="ECO:0007669"/>
    <property type="project" value="UniProtKB-KW"/>
</dbReference>
<dbReference type="Gene3D" id="3.20.20.60">
    <property type="entry name" value="Phosphoenolpyruvate-binding domains"/>
    <property type="match status" value="1"/>
</dbReference>
<dbReference type="GO" id="GO:0008965">
    <property type="term" value="F:phosphoenolpyruvate-protein phosphotransferase activity"/>
    <property type="evidence" value="ECO:0007669"/>
    <property type="project" value="UniProtKB-EC"/>
</dbReference>
<evidence type="ECO:0000256" key="1">
    <source>
        <dbReference type="ARBA" id="ARBA00000683"/>
    </source>
</evidence>
<evidence type="ECO:0000313" key="16">
    <source>
        <dbReference type="Proteomes" id="UP000288361"/>
    </source>
</evidence>
<evidence type="ECO:0000256" key="12">
    <source>
        <dbReference type="ARBA" id="ARBA00022777"/>
    </source>
</evidence>
<dbReference type="InterPro" id="IPR040442">
    <property type="entry name" value="Pyrv_kinase-like_dom_sf"/>
</dbReference>
<dbReference type="PANTHER" id="PTHR46244:SF1">
    <property type="entry name" value="PHOSPHOENOLPYRUVATE-DEPENDENT PHOSPHOTRANSFERASE SYSTEM"/>
    <property type="match status" value="1"/>
</dbReference>
<dbReference type="Proteomes" id="UP000288361">
    <property type="component" value="Unassembled WGS sequence"/>
</dbReference>
<dbReference type="InterPro" id="IPR036637">
    <property type="entry name" value="Phosphohistidine_dom_sf"/>
</dbReference>
<keyword evidence="11" id="KW-0479">Metal-binding</keyword>
<dbReference type="InterPro" id="IPR029016">
    <property type="entry name" value="GAF-like_dom_sf"/>
</dbReference>
<sequence length="757" mass="84165">MMLVTLQRIVEGVNKAPDFNMALNTMVGQVREALETDSCSVFIADNDQRQFVMAASDGLRTEDGSSIRVDFGEGIISLAAQREEPLNIADASQHPANKKLVDTNENIYRGLLAAPIIHRRKVLGIVVVHQSVARQFTREEEAFIVTLAAQLAVVIAHADAKGLLMSDHSPWVHSLRGLPGSPGVAIGDAYVSRPEARLDEVTPKRSDKPVHEIRKFRQAVARTRADLKELSRRMAGQVPDDTLAIFDVYQGMLDAASLGDAVENMIKEGWRAQTALKYVVEQFVSQFEALEDSYLKERATDVRDIGQRVLMHLQNRQRQRKPLPDCFILVADEVTASMLAELPQDHIAGIISLNGSSNSHAAIMARSMGIPAVLGIDDIDLHFFSDRQLAVDGYTGEVYIDPPPQVLSQFHQLAEEEQELKDIVSEHSHLPAETQDGQRVSLHLNLGLDVAHDYLQSLNIDGVGLYRSEIPFMMRDQLPTEDEQTEMYQEVLEQFPDRPVVMRTLDVGGDKPLPYFPLQEDNPFLGWRGIRLTLDHPEIFLIQIRAMLRASIGKSNLRILLPMITSTSEVDEASRLIKQAYFEVAEEQGCEVGVNLFQPQLGVMIEVPAAIYQLPAMASKVDFFSVGSNDLTQYLLAVDRNNRRVASLYDAYHPAVLASLDEIARRCEELGKPVSVCGELAGDPGGALLLVAMGYRQLSMNSYNVDRVRWILRNVRSSTLNVMLAKALQARNPEQIRSMIADKMESMGLGGFVRAGK</sequence>
<dbReference type="PRINTS" id="PR01736">
    <property type="entry name" value="PHPHTRNFRASE"/>
</dbReference>
<gene>
    <name evidence="15" type="ORF">CWI73_05870</name>
</gene>
<evidence type="ECO:0000256" key="7">
    <source>
        <dbReference type="ARBA" id="ARBA00022490"/>
    </source>
</evidence>
<organism evidence="15 16">
    <name type="scientific">Idiomarina piscisalsi</name>
    <dbReference type="NCBI Taxonomy" id="1096243"/>
    <lineage>
        <taxon>Bacteria</taxon>
        <taxon>Pseudomonadati</taxon>
        <taxon>Pseudomonadota</taxon>
        <taxon>Gammaproteobacteria</taxon>
        <taxon>Alteromonadales</taxon>
        <taxon>Idiomarinaceae</taxon>
        <taxon>Idiomarina</taxon>
    </lineage>
</organism>
<dbReference type="InterPro" id="IPR008731">
    <property type="entry name" value="PTS_EIN"/>
</dbReference>
<evidence type="ECO:0000256" key="11">
    <source>
        <dbReference type="ARBA" id="ARBA00022723"/>
    </source>
</evidence>
<dbReference type="SUPFAM" id="SSF55781">
    <property type="entry name" value="GAF domain-like"/>
    <property type="match status" value="1"/>
</dbReference>
<dbReference type="Pfam" id="PF01590">
    <property type="entry name" value="GAF"/>
    <property type="match status" value="1"/>
</dbReference>
<dbReference type="NCBIfam" id="NF008283">
    <property type="entry name" value="PRK11061.1"/>
    <property type="match status" value="1"/>
</dbReference>
<keyword evidence="8" id="KW-0762">Sugar transport</keyword>
<dbReference type="InterPro" id="IPR015813">
    <property type="entry name" value="Pyrv/PenolPyrv_kinase-like_dom"/>
</dbReference>